<dbReference type="InParanoid" id="A0A1X7VK37"/>
<sequence>MGSIQSAVNDKGQLISDPNLSKVAVLPIVTIFWLAVALVGIFVPCFFWKYKHRLTLQVSIVTTAVCLYTFWLLAFLAQLNPLTGPQLEEDLAHHIRQVWGASKSDSYECQE</sequence>
<dbReference type="EnsemblMetazoa" id="Aqu2.1.40721_001">
    <property type="protein sequence ID" value="Aqu2.1.40721_001"/>
    <property type="gene ID" value="Aqu2.1.40721"/>
</dbReference>
<evidence type="ECO:0000256" key="6">
    <source>
        <dbReference type="ARBA" id="ARBA00022989"/>
    </source>
</evidence>
<feature type="transmembrane region" description="Helical" evidence="9">
    <location>
        <begin position="54"/>
        <end position="77"/>
    </location>
</feature>
<dbReference type="GO" id="GO:0033179">
    <property type="term" value="C:proton-transporting V-type ATPase, V0 domain"/>
    <property type="evidence" value="ECO:0007669"/>
    <property type="project" value="InterPro"/>
</dbReference>
<evidence type="ECO:0008006" key="12">
    <source>
        <dbReference type="Google" id="ProtNLM"/>
    </source>
</evidence>
<keyword evidence="6 9" id="KW-1133">Transmembrane helix</keyword>
<dbReference type="OrthoDB" id="1508846at2759"/>
<evidence type="ECO:0000256" key="3">
    <source>
        <dbReference type="ARBA" id="ARBA00022448"/>
    </source>
</evidence>
<dbReference type="STRING" id="400682.A0A1X7VK37"/>
<name>A0A1X7VK37_AMPQE</name>
<gene>
    <name evidence="10" type="primary">100634885</name>
</gene>
<reference evidence="11" key="1">
    <citation type="journal article" date="2010" name="Nature">
        <title>The Amphimedon queenslandica genome and the evolution of animal complexity.</title>
        <authorList>
            <person name="Srivastava M."/>
            <person name="Simakov O."/>
            <person name="Chapman J."/>
            <person name="Fahey B."/>
            <person name="Gauthier M.E."/>
            <person name="Mitros T."/>
            <person name="Richards G.S."/>
            <person name="Conaco C."/>
            <person name="Dacre M."/>
            <person name="Hellsten U."/>
            <person name="Larroux C."/>
            <person name="Putnam N.H."/>
            <person name="Stanke M."/>
            <person name="Adamska M."/>
            <person name="Darling A."/>
            <person name="Degnan S.M."/>
            <person name="Oakley T.H."/>
            <person name="Plachetzki D.C."/>
            <person name="Zhai Y."/>
            <person name="Adamski M."/>
            <person name="Calcino A."/>
            <person name="Cummins S.F."/>
            <person name="Goodstein D.M."/>
            <person name="Harris C."/>
            <person name="Jackson D.J."/>
            <person name="Leys S.P."/>
            <person name="Shu S."/>
            <person name="Woodcroft B.J."/>
            <person name="Vervoort M."/>
            <person name="Kosik K.S."/>
            <person name="Manning G."/>
            <person name="Degnan B.M."/>
            <person name="Rokhsar D.S."/>
        </authorList>
    </citation>
    <scope>NUCLEOTIDE SEQUENCE [LARGE SCALE GENOMIC DNA]</scope>
</reference>
<dbReference type="InterPro" id="IPR008389">
    <property type="entry name" value="ATPase_V0-cplx_e1/e2_su"/>
</dbReference>
<protein>
    <recommendedName>
        <fullName evidence="12">V-type proton ATPase subunit</fullName>
    </recommendedName>
</protein>
<organism evidence="10">
    <name type="scientific">Amphimedon queenslandica</name>
    <name type="common">Sponge</name>
    <dbReference type="NCBI Taxonomy" id="400682"/>
    <lineage>
        <taxon>Eukaryota</taxon>
        <taxon>Metazoa</taxon>
        <taxon>Porifera</taxon>
        <taxon>Demospongiae</taxon>
        <taxon>Heteroscleromorpha</taxon>
        <taxon>Haplosclerida</taxon>
        <taxon>Niphatidae</taxon>
        <taxon>Amphimedon</taxon>
    </lineage>
</organism>
<keyword evidence="8 9" id="KW-0472">Membrane</keyword>
<dbReference type="PANTHER" id="PTHR12263:SF0">
    <property type="entry name" value="V-TYPE PROTON ATPASE SUBUNIT"/>
    <property type="match status" value="1"/>
</dbReference>
<dbReference type="AlphaFoldDB" id="A0A1X7VK37"/>
<keyword evidence="4 9" id="KW-0812">Transmembrane</keyword>
<keyword evidence="7" id="KW-0406">Ion transport</keyword>
<accession>A0A1X7VK37</accession>
<reference evidence="10" key="2">
    <citation type="submission" date="2017-05" db="UniProtKB">
        <authorList>
            <consortium name="EnsemblMetazoa"/>
        </authorList>
    </citation>
    <scope>IDENTIFICATION</scope>
</reference>
<comment type="similarity">
    <text evidence="2">Belongs to the V-ATPase e1/e2 subunit family.</text>
</comment>
<evidence type="ECO:0000313" key="11">
    <source>
        <dbReference type="Proteomes" id="UP000007879"/>
    </source>
</evidence>
<evidence type="ECO:0000256" key="8">
    <source>
        <dbReference type="ARBA" id="ARBA00023136"/>
    </source>
</evidence>
<dbReference type="Proteomes" id="UP000007879">
    <property type="component" value="Unassembled WGS sequence"/>
</dbReference>
<evidence type="ECO:0000256" key="9">
    <source>
        <dbReference type="SAM" id="Phobius"/>
    </source>
</evidence>
<evidence type="ECO:0000256" key="7">
    <source>
        <dbReference type="ARBA" id="ARBA00023065"/>
    </source>
</evidence>
<feature type="transmembrane region" description="Helical" evidence="9">
    <location>
        <begin position="24"/>
        <end position="47"/>
    </location>
</feature>
<dbReference type="OMA" id="TDAIWYL"/>
<dbReference type="Pfam" id="PF05493">
    <property type="entry name" value="ATP_synt_H"/>
    <property type="match status" value="1"/>
</dbReference>
<dbReference type="KEGG" id="aqu:100634885"/>
<evidence type="ECO:0000256" key="4">
    <source>
        <dbReference type="ARBA" id="ARBA00022692"/>
    </source>
</evidence>
<keyword evidence="3" id="KW-0813">Transport</keyword>
<dbReference type="GO" id="GO:0046961">
    <property type="term" value="F:proton-transporting ATPase activity, rotational mechanism"/>
    <property type="evidence" value="ECO:0007669"/>
    <property type="project" value="InterPro"/>
</dbReference>
<dbReference type="EnsemblMetazoa" id="XM_003383862.3">
    <property type="protein sequence ID" value="XP_003383910.1"/>
    <property type="gene ID" value="LOC100634885"/>
</dbReference>
<proteinExistence type="inferred from homology"/>
<dbReference type="GO" id="GO:0012505">
    <property type="term" value="C:endomembrane system"/>
    <property type="evidence" value="ECO:0007669"/>
    <property type="project" value="UniProtKB-SubCell"/>
</dbReference>
<dbReference type="FunCoup" id="A0A1X7VK37">
    <property type="interactions" value="203"/>
</dbReference>
<keyword evidence="11" id="KW-1185">Reference proteome</keyword>
<comment type="subcellular location">
    <subcellularLocation>
        <location evidence="1">Endomembrane system</location>
        <topology evidence="1">Multi-pass membrane protein</topology>
    </subcellularLocation>
</comment>
<evidence type="ECO:0000256" key="1">
    <source>
        <dbReference type="ARBA" id="ARBA00004127"/>
    </source>
</evidence>
<dbReference type="PANTHER" id="PTHR12263">
    <property type="entry name" value="VACUOLAR ATP SYNTHASE SUBUNIT H"/>
    <property type="match status" value="1"/>
</dbReference>
<keyword evidence="5" id="KW-0375">Hydrogen ion transport</keyword>
<evidence type="ECO:0000256" key="2">
    <source>
        <dbReference type="ARBA" id="ARBA00008328"/>
    </source>
</evidence>
<evidence type="ECO:0000313" key="10">
    <source>
        <dbReference type="EnsemblMetazoa" id="Aqu2.1.40721_001"/>
    </source>
</evidence>
<evidence type="ECO:0000256" key="5">
    <source>
        <dbReference type="ARBA" id="ARBA00022781"/>
    </source>
</evidence>